<dbReference type="RefSeq" id="WP_085911467.1">
    <property type="nucleotide sequence ID" value="NZ_AP018920.1"/>
</dbReference>
<dbReference type="OrthoDB" id="3579692at2"/>
<proteinExistence type="predicted"/>
<keyword evidence="2" id="KW-1185">Reference proteome</keyword>
<dbReference type="Proteomes" id="UP000194360">
    <property type="component" value="Unassembled WGS sequence"/>
</dbReference>
<gene>
    <name evidence="1" type="ORF">BG845_01173</name>
</gene>
<name>A0A1Y2N6X7_PSEAH</name>
<comment type="caution">
    <text evidence="1">The sequence shown here is derived from an EMBL/GenBank/DDBJ whole genome shotgun (WGS) entry which is preliminary data.</text>
</comment>
<dbReference type="EMBL" id="MIGB01000004">
    <property type="protein sequence ID" value="OSY42931.1"/>
    <property type="molecule type" value="Genomic_DNA"/>
</dbReference>
<accession>A0A1Y2N6X7</accession>
<reference evidence="1 2" key="1">
    <citation type="submission" date="2016-09" db="EMBL/GenBank/DDBJ databases">
        <title>Pseudonocardia autotrophica DSM535, a candidate organism with high potential of specific P450 cytochromes.</title>
        <authorList>
            <person name="Grumaz C."/>
            <person name="Vainshtein Y."/>
            <person name="Kirstahler P."/>
            <person name="Sohn K."/>
        </authorList>
    </citation>
    <scope>NUCLEOTIDE SEQUENCE [LARGE SCALE GENOMIC DNA]</scope>
    <source>
        <strain evidence="1 2">DSM 535</strain>
    </source>
</reference>
<evidence type="ECO:0000313" key="2">
    <source>
        <dbReference type="Proteomes" id="UP000194360"/>
    </source>
</evidence>
<sequence>MTTTLTFVPSTVPDVELADAGRWRDLGVTHWHMGSDDINVSDGNFRYSAERWHGLVGARYEQHSADPMVVWRWLVEARLAVLRRASDPVMSARKAGWSSPVEWERACLHTWRMLTTSGFSSSGVLVSSGRACDVFAEGVTGGACSRH</sequence>
<protein>
    <submittedName>
        <fullName evidence="1">Uncharacterized protein</fullName>
    </submittedName>
</protein>
<dbReference type="AlphaFoldDB" id="A0A1Y2N6X7"/>
<organism evidence="1 2">
    <name type="scientific">Pseudonocardia autotrophica</name>
    <name type="common">Amycolata autotrophica</name>
    <name type="synonym">Nocardia autotrophica</name>
    <dbReference type="NCBI Taxonomy" id="2074"/>
    <lineage>
        <taxon>Bacteria</taxon>
        <taxon>Bacillati</taxon>
        <taxon>Actinomycetota</taxon>
        <taxon>Actinomycetes</taxon>
        <taxon>Pseudonocardiales</taxon>
        <taxon>Pseudonocardiaceae</taxon>
        <taxon>Pseudonocardia</taxon>
    </lineage>
</organism>
<evidence type="ECO:0000313" key="1">
    <source>
        <dbReference type="EMBL" id="OSY42931.1"/>
    </source>
</evidence>